<accession>A0A3M7PFK8</accession>
<comment type="caution">
    <text evidence="1">The sequence shown here is derived from an EMBL/GenBank/DDBJ whole genome shotgun (WGS) entry which is preliminary data.</text>
</comment>
<evidence type="ECO:0000313" key="1">
    <source>
        <dbReference type="EMBL" id="RMZ97832.1"/>
    </source>
</evidence>
<protein>
    <submittedName>
        <fullName evidence="1">Uncharacterized protein</fullName>
    </submittedName>
</protein>
<evidence type="ECO:0000313" key="2">
    <source>
        <dbReference type="Proteomes" id="UP000276133"/>
    </source>
</evidence>
<gene>
    <name evidence="1" type="ORF">BpHYR1_034348</name>
</gene>
<dbReference type="EMBL" id="REGN01011152">
    <property type="protein sequence ID" value="RMZ97832.1"/>
    <property type="molecule type" value="Genomic_DNA"/>
</dbReference>
<dbReference type="AlphaFoldDB" id="A0A3M7PFK8"/>
<name>A0A3M7PFK8_BRAPC</name>
<sequence length="44" mass="5220">YGYPKRVSCKTSSRSAKILYWMMVKPAVPSYDKTRTKTRRSMYP</sequence>
<feature type="non-terminal residue" evidence="1">
    <location>
        <position position="1"/>
    </location>
</feature>
<keyword evidence="2" id="KW-1185">Reference proteome</keyword>
<reference evidence="1 2" key="1">
    <citation type="journal article" date="2018" name="Sci. Rep.">
        <title>Genomic signatures of local adaptation to the degree of environmental predictability in rotifers.</title>
        <authorList>
            <person name="Franch-Gras L."/>
            <person name="Hahn C."/>
            <person name="Garcia-Roger E.M."/>
            <person name="Carmona M.J."/>
            <person name="Serra M."/>
            <person name="Gomez A."/>
        </authorList>
    </citation>
    <scope>NUCLEOTIDE SEQUENCE [LARGE SCALE GENOMIC DNA]</scope>
    <source>
        <strain evidence="1">HYR1</strain>
    </source>
</reference>
<organism evidence="1 2">
    <name type="scientific">Brachionus plicatilis</name>
    <name type="common">Marine rotifer</name>
    <name type="synonym">Brachionus muelleri</name>
    <dbReference type="NCBI Taxonomy" id="10195"/>
    <lineage>
        <taxon>Eukaryota</taxon>
        <taxon>Metazoa</taxon>
        <taxon>Spiralia</taxon>
        <taxon>Gnathifera</taxon>
        <taxon>Rotifera</taxon>
        <taxon>Eurotatoria</taxon>
        <taxon>Monogononta</taxon>
        <taxon>Pseudotrocha</taxon>
        <taxon>Ploima</taxon>
        <taxon>Brachionidae</taxon>
        <taxon>Brachionus</taxon>
    </lineage>
</organism>
<dbReference type="Proteomes" id="UP000276133">
    <property type="component" value="Unassembled WGS sequence"/>
</dbReference>
<proteinExistence type="predicted"/>